<dbReference type="OrthoDB" id="722566at2759"/>
<comment type="pathway">
    <text evidence="1">Protein modification; protein ubiquitination.</text>
</comment>
<dbReference type="Proteomes" id="UP001152795">
    <property type="component" value="Unassembled WGS sequence"/>
</dbReference>
<dbReference type="InterPro" id="IPR001810">
    <property type="entry name" value="F-box_dom"/>
</dbReference>
<accession>A0A6S7IAV0</accession>
<dbReference type="PROSITE" id="PS50181">
    <property type="entry name" value="FBOX"/>
    <property type="match status" value="1"/>
</dbReference>
<dbReference type="SUPFAM" id="SSF81383">
    <property type="entry name" value="F-box domain"/>
    <property type="match status" value="1"/>
</dbReference>
<dbReference type="PANTHER" id="PTHR10706:SF130">
    <property type="entry name" value="F-BOX ONLY PROTEIN 31"/>
    <property type="match status" value="1"/>
</dbReference>
<name>A0A6S7IAV0_PARCT</name>
<dbReference type="InterPro" id="IPR045048">
    <property type="entry name" value="FBXO31/39"/>
</dbReference>
<dbReference type="Pfam" id="PF12937">
    <property type="entry name" value="F-box-like"/>
    <property type="match status" value="1"/>
</dbReference>
<organism evidence="4 5">
    <name type="scientific">Paramuricea clavata</name>
    <name type="common">Red gorgonian</name>
    <name type="synonym">Violescent sea-whip</name>
    <dbReference type="NCBI Taxonomy" id="317549"/>
    <lineage>
        <taxon>Eukaryota</taxon>
        <taxon>Metazoa</taxon>
        <taxon>Cnidaria</taxon>
        <taxon>Anthozoa</taxon>
        <taxon>Octocorallia</taxon>
        <taxon>Malacalcyonacea</taxon>
        <taxon>Plexauridae</taxon>
        <taxon>Paramuricea</taxon>
    </lineage>
</organism>
<evidence type="ECO:0000256" key="2">
    <source>
        <dbReference type="ARBA" id="ARBA00010611"/>
    </source>
</evidence>
<evidence type="ECO:0000256" key="1">
    <source>
        <dbReference type="ARBA" id="ARBA00004906"/>
    </source>
</evidence>
<reference evidence="4" key="1">
    <citation type="submission" date="2020-04" db="EMBL/GenBank/DDBJ databases">
        <authorList>
            <person name="Alioto T."/>
            <person name="Alioto T."/>
            <person name="Gomez Garrido J."/>
        </authorList>
    </citation>
    <scope>NUCLEOTIDE SEQUENCE</scope>
    <source>
        <strain evidence="4">A484AB</strain>
    </source>
</reference>
<evidence type="ECO:0000256" key="3">
    <source>
        <dbReference type="ARBA" id="ARBA00022786"/>
    </source>
</evidence>
<dbReference type="Gene3D" id="1.20.1280.50">
    <property type="match status" value="1"/>
</dbReference>
<dbReference type="AlphaFoldDB" id="A0A6S7IAV0"/>
<comment type="similarity">
    <text evidence="2">Belongs to the FBXO31 family.</text>
</comment>
<dbReference type="EMBL" id="CACRXK020004638">
    <property type="protein sequence ID" value="CAB4003471.1"/>
    <property type="molecule type" value="Genomic_DNA"/>
</dbReference>
<dbReference type="GO" id="GO:0016567">
    <property type="term" value="P:protein ubiquitination"/>
    <property type="evidence" value="ECO:0007669"/>
    <property type="project" value="UniProtKB-UniPathway"/>
</dbReference>
<comment type="caution">
    <text evidence="4">The sequence shown here is derived from an EMBL/GenBank/DDBJ whole genome shotgun (WGS) entry which is preliminary data.</text>
</comment>
<dbReference type="PANTHER" id="PTHR10706">
    <property type="entry name" value="F-BOX FAMILY PROTEIN"/>
    <property type="match status" value="1"/>
</dbReference>
<evidence type="ECO:0000313" key="4">
    <source>
        <dbReference type="EMBL" id="CAB4003471.1"/>
    </source>
</evidence>
<protein>
    <submittedName>
        <fullName evidence="4">F-box only 31 isoform X2</fullName>
    </submittedName>
</protein>
<evidence type="ECO:0000313" key="5">
    <source>
        <dbReference type="Proteomes" id="UP001152795"/>
    </source>
</evidence>
<sequence>MDYITNLPVEVVLLLLKRLSCHDLCTLARTCTFFRRICNMDDTWQYCCRKDYGIDSIDKWAVDSFMELYKTVLFKFGHLIGKWSIVSMYPYGGLLSVEVDQGRFVCYQCHAPIDNCITNPFIKKELFEVIVENKKCVRNCLSGTSVHPLEKLIYLDGQLPRFSFECVQRTYHPKFSEVNSEEYQQSDEEESSVFDQEQISEKNVECERLQWPDPVSTESLMPTPGLYKGTYGSHGVEIIMVHISSDQIIGTKITGDPNIPATKITFKANISQVVTHSEINELYSSPLEENQNEVAVTEFRLPDGYDSEYDAFPNEVRTRYNVNTV</sequence>
<dbReference type="Pfam" id="PF12014">
    <property type="entry name" value="Cyclin_D1_bind"/>
    <property type="match status" value="1"/>
</dbReference>
<keyword evidence="5" id="KW-1185">Reference proteome</keyword>
<dbReference type="InterPro" id="IPR036047">
    <property type="entry name" value="F-box-like_dom_sf"/>
</dbReference>
<dbReference type="UniPathway" id="UPA00143"/>
<dbReference type="SMART" id="SM00256">
    <property type="entry name" value="FBOX"/>
    <property type="match status" value="1"/>
</dbReference>
<gene>
    <name evidence="4" type="ORF">PACLA_8A081697</name>
</gene>
<proteinExistence type="inferred from homology"/>
<keyword evidence="3" id="KW-0833">Ubl conjugation pathway</keyword>